<accession>X0UZS1</accession>
<reference evidence="1" key="1">
    <citation type="journal article" date="2014" name="Front. Microbiol.">
        <title>High frequency of phylogenetically diverse reductive dehalogenase-homologous genes in deep subseafloor sedimentary metagenomes.</title>
        <authorList>
            <person name="Kawai M."/>
            <person name="Futagami T."/>
            <person name="Toyoda A."/>
            <person name="Takaki Y."/>
            <person name="Nishi S."/>
            <person name="Hori S."/>
            <person name="Arai W."/>
            <person name="Tsubouchi T."/>
            <person name="Morono Y."/>
            <person name="Uchiyama I."/>
            <person name="Ito T."/>
            <person name="Fujiyama A."/>
            <person name="Inagaki F."/>
            <person name="Takami H."/>
        </authorList>
    </citation>
    <scope>NUCLEOTIDE SEQUENCE</scope>
    <source>
        <strain evidence="1">Expedition CK06-06</strain>
    </source>
</reference>
<dbReference type="Gene3D" id="3.40.630.30">
    <property type="match status" value="1"/>
</dbReference>
<dbReference type="SUPFAM" id="SSF55729">
    <property type="entry name" value="Acyl-CoA N-acyltransferases (Nat)"/>
    <property type="match status" value="1"/>
</dbReference>
<dbReference type="InterPro" id="IPR016181">
    <property type="entry name" value="Acyl_CoA_acyltransferase"/>
</dbReference>
<gene>
    <name evidence="1" type="ORF">S01H1_31894</name>
</gene>
<sequence>MGLAPMAVMTRLQKKGIGSQLVKAGLESCLAQGYDAVVVLGHPEYYPKFSFVPSVKFGIKSEYEVPDEAFMVLELTKGSLKGHQGIIKYHSAFGSV</sequence>
<dbReference type="AlphaFoldDB" id="X0UZS1"/>
<organism evidence="1">
    <name type="scientific">marine sediment metagenome</name>
    <dbReference type="NCBI Taxonomy" id="412755"/>
    <lineage>
        <taxon>unclassified sequences</taxon>
        <taxon>metagenomes</taxon>
        <taxon>ecological metagenomes</taxon>
    </lineage>
</organism>
<comment type="caution">
    <text evidence="1">The sequence shown here is derived from an EMBL/GenBank/DDBJ whole genome shotgun (WGS) entry which is preliminary data.</text>
</comment>
<evidence type="ECO:0000313" key="1">
    <source>
        <dbReference type="EMBL" id="GAF93910.1"/>
    </source>
</evidence>
<protein>
    <recommendedName>
        <fullName evidence="2">N-acetyltransferase domain-containing protein</fullName>
    </recommendedName>
</protein>
<dbReference type="CDD" id="cd04301">
    <property type="entry name" value="NAT_SF"/>
    <property type="match status" value="1"/>
</dbReference>
<evidence type="ECO:0008006" key="2">
    <source>
        <dbReference type="Google" id="ProtNLM"/>
    </source>
</evidence>
<name>X0UZS1_9ZZZZ</name>
<proteinExistence type="predicted"/>
<dbReference type="EMBL" id="BARS01019713">
    <property type="protein sequence ID" value="GAF93910.1"/>
    <property type="molecule type" value="Genomic_DNA"/>
</dbReference>